<dbReference type="PANTHER" id="PTHR18853">
    <property type="entry name" value="FORKHEAD-ASSOCIATED DOMAIN-CONTAINING PROTEIN 1-RELATED"/>
    <property type="match status" value="1"/>
</dbReference>
<accession>A0A267GL28</accession>
<feature type="region of interest" description="Disordered" evidence="2">
    <location>
        <begin position="111"/>
        <end position="169"/>
    </location>
</feature>
<proteinExistence type="predicted"/>
<keyword evidence="1" id="KW-0175">Coiled coil</keyword>
<keyword evidence="5" id="KW-1185">Reference proteome</keyword>
<evidence type="ECO:0000256" key="2">
    <source>
        <dbReference type="SAM" id="MobiDB-lite"/>
    </source>
</evidence>
<feature type="compositionally biased region" description="Low complexity" evidence="2">
    <location>
        <begin position="788"/>
        <end position="812"/>
    </location>
</feature>
<feature type="region of interest" description="Disordered" evidence="2">
    <location>
        <begin position="1294"/>
        <end position="1318"/>
    </location>
</feature>
<feature type="coiled-coil region" evidence="1">
    <location>
        <begin position="288"/>
        <end position="347"/>
    </location>
</feature>
<gene>
    <name evidence="4" type="ORF">BOX15_Mlig004584g2</name>
</gene>
<evidence type="ECO:0000313" key="4">
    <source>
        <dbReference type="EMBL" id="PAA86730.1"/>
    </source>
</evidence>
<feature type="non-terminal residue" evidence="4">
    <location>
        <position position="1"/>
    </location>
</feature>
<dbReference type="Proteomes" id="UP000215902">
    <property type="component" value="Unassembled WGS sequence"/>
</dbReference>
<feature type="domain" description="FHA" evidence="3">
    <location>
        <begin position="19"/>
        <end position="76"/>
    </location>
</feature>
<evidence type="ECO:0000259" key="3">
    <source>
        <dbReference type="PROSITE" id="PS50006"/>
    </source>
</evidence>
<dbReference type="OrthoDB" id="687730at2759"/>
<feature type="region of interest" description="Disordered" evidence="2">
    <location>
        <begin position="1345"/>
        <end position="1374"/>
    </location>
</feature>
<feature type="coiled-coil region" evidence="1">
    <location>
        <begin position="195"/>
        <end position="247"/>
    </location>
</feature>
<dbReference type="PANTHER" id="PTHR18853:SF10">
    <property type="entry name" value="FHA DOMAIN-CONTAINING PROTEIN"/>
    <property type="match status" value="1"/>
</dbReference>
<feature type="coiled-coil region" evidence="1">
    <location>
        <begin position="1223"/>
        <end position="1257"/>
    </location>
</feature>
<dbReference type="PROSITE" id="PS50006">
    <property type="entry name" value="FHA_DOMAIN"/>
    <property type="match status" value="1"/>
</dbReference>
<protein>
    <recommendedName>
        <fullName evidence="3">FHA domain-containing protein</fullName>
    </recommendedName>
</protein>
<dbReference type="EMBL" id="NIVC01000267">
    <property type="protein sequence ID" value="PAA86730.1"/>
    <property type="molecule type" value="Genomic_DNA"/>
</dbReference>
<dbReference type="InterPro" id="IPR000253">
    <property type="entry name" value="FHA_dom"/>
</dbReference>
<dbReference type="InterPro" id="IPR008984">
    <property type="entry name" value="SMAD_FHA_dom_sf"/>
</dbReference>
<feature type="region of interest" description="Disordered" evidence="2">
    <location>
        <begin position="884"/>
        <end position="969"/>
    </location>
</feature>
<feature type="compositionally biased region" description="Pro residues" evidence="2">
    <location>
        <begin position="902"/>
        <end position="916"/>
    </location>
</feature>
<sequence length="1374" mass="148240">SRLLMTHRALLRADGRQDIPLNQNLTTIGHGGCDIVLNADGTAALHAIVEFSSENNCYVLRDLSTEQGTFVNDRRLQAGSPARLSHGDRLRFGEQQNGNYQLLVERSGVVATSASSPGPASSSSPALFRSRPPPLPTMTPQQPQSFPTVRLGRPTSAGPQIPGRRSASSSAAAAAASAAAASGSEQRLSAVQFDLHCLQTEAAQRAAQMEELRRRLAASEADSRQRLGALEAEVAAKEAEVSELRRELGRGPVDGELRELDRLRKDAGIAGGLLTQMQRDMTGKDATITRLAREIETLKDTIKTKDQRITSLTTKTPADAKAEAEVRQARERELANLRARLRDAEARSEARDAAARDLRAGLDAAHAVAEREAAMARQLGAELETARAQAVDRERAERLVRVDLQQASSRLERLRSRLMSIAFGMPDAPRPEGLVTDDVLLDAVAGAVEQRAELRAEADRLRAALEDVGRARALGAGAVAACRDRLAEAFGRLAERGRSAAALADEVALLAAAETAAEAAAASPEAAAEAAEAAPLRPLTAAVLEDLRQQLRWQEDTEAALEECGASVRLSDASPAHHLAQLRARWSDTEAQLARSRARLAELESRAGSDLTELGERLRRDWEARLADALEAAAAEARRERAAAVEAAVAAEAERRREAAEREAAGQRAALADLEEALKRRHDEEAARGGALAKELEEVRQREADLRARLAEAEAGGEASDAAARKSDERREAEARELREQLRRLSAENRRLQDELEETRRQGGRLQTDLESARSEADSMRSRHELQQRQLEQQLAEQQRLQRQAQQQQKQAEPSHASVKTVGPPPTPPIEAPPPPPLAPAEASGDLQSTKAKLDAAEAEAASLRRENAGIRAELGRLATRLAEAEAAAATAAAAAASRAAQPPPPPQQQPSPQPPRSTAELEACRRRQRNAEAEAAAANARADKLTELTERQRDRLAESAAQLEKQRGVIKKLKSTLEARDAQAKELQQRLRQQSDRISSKSAAKAKAAEAAEAAAEAAEAAEARADSGTVESELAALGHQCRGERHADIIRHQREALSELRQRLKDLELGRPTTNSHDHTVQQVALLKRELAEMRSRQALAETGRYSQTPTGLAGDLDKELGSTGLARIATTNAELQTERSTHAQAAASLEASERCYLSLVSALTGALRLTGPLPGQLPMSQAADVAERRRLTSERDKAAELIAERVRQMRERAERKDQLLEGYDGDLARLRQALQLAEARSAQVDALAEQLRARTEESELLRASLGQAKAATANGGGGGGGGATSAIVAKSRPRPAEAAPAADDSDGEEKEAARKRAIRERMKRKDYEIASLKAELRSREKDLRNASTKLSRLQTSLGLPHESELLGGGEV</sequence>
<feature type="compositionally biased region" description="Low complexity" evidence="2">
    <location>
        <begin position="884"/>
        <end position="901"/>
    </location>
</feature>
<feature type="compositionally biased region" description="Low complexity" evidence="2">
    <location>
        <begin position="113"/>
        <end position="126"/>
    </location>
</feature>
<name>A0A267GL28_9PLAT</name>
<reference evidence="4 5" key="1">
    <citation type="submission" date="2017-06" db="EMBL/GenBank/DDBJ databases">
        <title>A platform for efficient transgenesis in Macrostomum lignano, a flatworm model organism for stem cell research.</title>
        <authorList>
            <person name="Berezikov E."/>
        </authorList>
    </citation>
    <scope>NUCLEOTIDE SEQUENCE [LARGE SCALE GENOMIC DNA]</scope>
    <source>
        <strain evidence="4">DV1</strain>
        <tissue evidence="4">Whole organism</tissue>
    </source>
</reference>
<evidence type="ECO:0000313" key="5">
    <source>
        <dbReference type="Proteomes" id="UP000215902"/>
    </source>
</evidence>
<dbReference type="InterPro" id="IPR052642">
    <property type="entry name" value="CC-FHA_domain"/>
</dbReference>
<dbReference type="Gene3D" id="2.60.200.20">
    <property type="match status" value="1"/>
</dbReference>
<feature type="coiled-coil region" evidence="1">
    <location>
        <begin position="444"/>
        <end position="471"/>
    </location>
</feature>
<feature type="compositionally biased region" description="Basic and acidic residues" evidence="2">
    <location>
        <begin position="771"/>
        <end position="787"/>
    </location>
</feature>
<feature type="compositionally biased region" description="Pro residues" evidence="2">
    <location>
        <begin position="823"/>
        <end position="839"/>
    </location>
</feature>
<dbReference type="Pfam" id="PF00498">
    <property type="entry name" value="FHA"/>
    <property type="match status" value="1"/>
</dbReference>
<feature type="region of interest" description="Disordered" evidence="2">
    <location>
        <begin position="710"/>
        <end position="870"/>
    </location>
</feature>
<feature type="compositionally biased region" description="Basic and acidic residues" evidence="2">
    <location>
        <begin position="723"/>
        <end position="761"/>
    </location>
</feature>
<feature type="compositionally biased region" description="Basic and acidic residues" evidence="2">
    <location>
        <begin position="923"/>
        <end position="933"/>
    </location>
</feature>
<comment type="caution">
    <text evidence="4">The sequence shown here is derived from an EMBL/GenBank/DDBJ whole genome shotgun (WGS) entry which is preliminary data.</text>
</comment>
<feature type="compositionally biased region" description="Polar residues" evidence="2">
    <location>
        <begin position="1348"/>
        <end position="1360"/>
    </location>
</feature>
<dbReference type="SUPFAM" id="SSF49879">
    <property type="entry name" value="SMAD/FHA domain"/>
    <property type="match status" value="1"/>
</dbReference>
<evidence type="ECO:0000256" key="1">
    <source>
        <dbReference type="SAM" id="Coils"/>
    </source>
</evidence>
<feature type="compositionally biased region" description="Low complexity" evidence="2">
    <location>
        <begin position="713"/>
        <end position="722"/>
    </location>
</feature>
<feature type="compositionally biased region" description="Basic and acidic residues" evidence="2">
    <location>
        <begin position="942"/>
        <end position="958"/>
    </location>
</feature>
<organism evidence="4 5">
    <name type="scientific">Macrostomum lignano</name>
    <dbReference type="NCBI Taxonomy" id="282301"/>
    <lineage>
        <taxon>Eukaryota</taxon>
        <taxon>Metazoa</taxon>
        <taxon>Spiralia</taxon>
        <taxon>Lophotrochozoa</taxon>
        <taxon>Platyhelminthes</taxon>
        <taxon>Rhabditophora</taxon>
        <taxon>Macrostomorpha</taxon>
        <taxon>Macrostomida</taxon>
        <taxon>Macrostomidae</taxon>
        <taxon>Macrostomum</taxon>
    </lineage>
</organism>